<keyword evidence="2" id="KW-0808">Transferase</keyword>
<keyword evidence="2" id="KW-0328">Glycosyltransferase</keyword>
<keyword evidence="3" id="KW-1185">Reference proteome</keyword>
<dbReference type="EMBL" id="UIHC01000013">
    <property type="protein sequence ID" value="SUZ31969.1"/>
    <property type="molecule type" value="Genomic_DNA"/>
</dbReference>
<sequence length="290" mass="31550">MTGTPLISVIAPSYRDWPRARMLIDALLAQSVTDFEIMLVNNAPDDPAPPDFPQDARLHILTEARPGSYAARNLGAASARGQFLAFTDSDCVPNPDWLAAFLHSSQTHDGLISGAVQMFSTTRAMDALNWAESYDFFFGINQDIYVRDGVAATASLFVPRTLFECAGGFDASLKSGGDVEFCKRAAHHYAGTGPALVYCPQAVLRHPLRSDLTALLTKARRVAGGRAARDGWRALPITLAPPVVRFRILLEKRSPGGRAKLKAAVLILRIKALEILETLAVLVLRRAPTR</sequence>
<dbReference type="Pfam" id="PF00535">
    <property type="entry name" value="Glycos_transf_2"/>
    <property type="match status" value="1"/>
</dbReference>
<dbReference type="CDD" id="cd00761">
    <property type="entry name" value="Glyco_tranf_GTA_type"/>
    <property type="match status" value="1"/>
</dbReference>
<dbReference type="InterPro" id="IPR001173">
    <property type="entry name" value="Glyco_trans_2-like"/>
</dbReference>
<dbReference type="OrthoDB" id="6653642at2"/>
<dbReference type="Proteomes" id="UP000272908">
    <property type="component" value="Unassembled WGS sequence"/>
</dbReference>
<name>A0A3B0MQS0_9RHOB</name>
<evidence type="ECO:0000259" key="1">
    <source>
        <dbReference type="Pfam" id="PF00535"/>
    </source>
</evidence>
<dbReference type="GO" id="GO:0016757">
    <property type="term" value="F:glycosyltransferase activity"/>
    <property type="evidence" value="ECO:0007669"/>
    <property type="project" value="UniProtKB-KW"/>
</dbReference>
<dbReference type="RefSeq" id="WP_121094609.1">
    <property type="nucleotide sequence ID" value="NZ_UIHC01000013.1"/>
</dbReference>
<proteinExistence type="predicted"/>
<evidence type="ECO:0000313" key="3">
    <source>
        <dbReference type="Proteomes" id="UP000272908"/>
    </source>
</evidence>
<dbReference type="EC" id="2.4.-.-" evidence="2"/>
<protein>
    <submittedName>
        <fullName evidence="2">Putative glycosyltransferase EpsJ</fullName>
        <ecNumber evidence="2">2.4.-.-</ecNumber>
    </submittedName>
</protein>
<gene>
    <name evidence="2" type="primary">epsJ</name>
    <name evidence="2" type="ORF">ROE7235_01720</name>
</gene>
<reference evidence="3" key="1">
    <citation type="submission" date="2018-08" db="EMBL/GenBank/DDBJ databases">
        <authorList>
            <person name="Rodrigo-Torres L."/>
            <person name="Arahal R. D."/>
            <person name="Lucena T."/>
        </authorList>
    </citation>
    <scope>NUCLEOTIDE SEQUENCE [LARGE SCALE GENOMIC DNA]</scope>
    <source>
        <strain evidence="3">CECT 7235</strain>
    </source>
</reference>
<organism evidence="2 3">
    <name type="scientific">Roseinatronobacter ekhonensis</name>
    <dbReference type="NCBI Taxonomy" id="254356"/>
    <lineage>
        <taxon>Bacteria</taxon>
        <taxon>Pseudomonadati</taxon>
        <taxon>Pseudomonadota</taxon>
        <taxon>Alphaproteobacteria</taxon>
        <taxon>Rhodobacterales</taxon>
        <taxon>Paracoccaceae</taxon>
        <taxon>Roseinatronobacter</taxon>
    </lineage>
</organism>
<dbReference type="SUPFAM" id="SSF53448">
    <property type="entry name" value="Nucleotide-diphospho-sugar transferases"/>
    <property type="match status" value="1"/>
</dbReference>
<dbReference type="InterPro" id="IPR050834">
    <property type="entry name" value="Glycosyltransf_2"/>
</dbReference>
<dbReference type="AlphaFoldDB" id="A0A3B0MQS0"/>
<dbReference type="PANTHER" id="PTHR43685:SF2">
    <property type="entry name" value="GLYCOSYLTRANSFERASE 2-LIKE DOMAIN-CONTAINING PROTEIN"/>
    <property type="match status" value="1"/>
</dbReference>
<feature type="domain" description="Glycosyltransferase 2-like" evidence="1">
    <location>
        <begin position="8"/>
        <end position="126"/>
    </location>
</feature>
<accession>A0A3B0MQS0</accession>
<evidence type="ECO:0000313" key="2">
    <source>
        <dbReference type="EMBL" id="SUZ31969.1"/>
    </source>
</evidence>
<dbReference type="Gene3D" id="3.90.550.10">
    <property type="entry name" value="Spore Coat Polysaccharide Biosynthesis Protein SpsA, Chain A"/>
    <property type="match status" value="1"/>
</dbReference>
<dbReference type="PANTHER" id="PTHR43685">
    <property type="entry name" value="GLYCOSYLTRANSFERASE"/>
    <property type="match status" value="1"/>
</dbReference>
<dbReference type="InterPro" id="IPR029044">
    <property type="entry name" value="Nucleotide-diphossugar_trans"/>
</dbReference>